<dbReference type="InterPro" id="IPR019921">
    <property type="entry name" value="Lucif-like_OxRdtase_Rv2161c"/>
</dbReference>
<comment type="caution">
    <text evidence="3">The sequence shown here is derived from an EMBL/GenBank/DDBJ whole genome shotgun (WGS) entry which is preliminary data.</text>
</comment>
<dbReference type="PANTHER" id="PTHR43244:SF1">
    <property type="entry name" value="5,10-METHYLENETETRAHYDROMETHANOPTERIN REDUCTASE"/>
    <property type="match status" value="1"/>
</dbReference>
<dbReference type="Gene3D" id="3.20.20.30">
    <property type="entry name" value="Luciferase-like domain"/>
    <property type="match status" value="1"/>
</dbReference>
<dbReference type="SUPFAM" id="SSF51679">
    <property type="entry name" value="Bacterial luciferase-like"/>
    <property type="match status" value="1"/>
</dbReference>
<dbReference type="PANTHER" id="PTHR43244">
    <property type="match status" value="1"/>
</dbReference>
<dbReference type="Proteomes" id="UP000712673">
    <property type="component" value="Unassembled WGS sequence"/>
</dbReference>
<accession>A0A937VXL9</accession>
<dbReference type="NCBIfam" id="TIGR03619">
    <property type="entry name" value="F420_Rv2161c"/>
    <property type="match status" value="1"/>
</dbReference>
<evidence type="ECO:0000256" key="1">
    <source>
        <dbReference type="ARBA" id="ARBA00023002"/>
    </source>
</evidence>
<organism evidence="3 4">
    <name type="scientific">Tectimicrobiota bacterium</name>
    <dbReference type="NCBI Taxonomy" id="2528274"/>
    <lineage>
        <taxon>Bacteria</taxon>
        <taxon>Pseudomonadati</taxon>
        <taxon>Nitrospinota/Tectimicrobiota group</taxon>
        <taxon>Candidatus Tectimicrobiota</taxon>
    </lineage>
</organism>
<dbReference type="InterPro" id="IPR011251">
    <property type="entry name" value="Luciferase-like_dom"/>
</dbReference>
<proteinExistence type="predicted"/>
<name>A0A937VXL9_UNCTE</name>
<sequence length="320" mass="35075">MAYAGISVGLLLPTREVVMAQGAPDLSKIIDLAVRAEELGFDSVWVGDSILARPRLEALTTLAAVASRTQRVKLGTAVLLPALRQPVVLANEAANVDLLSHGRLILGVGVASKNPPIEREFAACGVSFAHRLGIFEECITLLRRLWTEPAVTHQGRHFQLQDVRLGLRPVQTAGIPLWLAGSVENAQRRVIRLGDGWFPNPRSPAFFATQWEHIQGYARQMGREVQHLPRCVYTTLNINSDVSQAQREVQTFMEGYYDAPYEVLSRQQGACAGTAEHCAAWLNAFVAGGAQTLVVRFGGPDQFGQLERCVKDVLPQLHTP</sequence>
<gene>
    <name evidence="3" type="ORF">FJZ47_01300</name>
</gene>
<dbReference type="InterPro" id="IPR050564">
    <property type="entry name" value="F420-G6PD/mer"/>
</dbReference>
<evidence type="ECO:0000313" key="4">
    <source>
        <dbReference type="Proteomes" id="UP000712673"/>
    </source>
</evidence>
<feature type="domain" description="Luciferase-like" evidence="2">
    <location>
        <begin position="8"/>
        <end position="275"/>
    </location>
</feature>
<dbReference type="EMBL" id="VGLS01000019">
    <property type="protein sequence ID" value="MBM3222428.1"/>
    <property type="molecule type" value="Genomic_DNA"/>
</dbReference>
<keyword evidence="1" id="KW-0560">Oxidoreductase</keyword>
<evidence type="ECO:0000259" key="2">
    <source>
        <dbReference type="Pfam" id="PF00296"/>
    </source>
</evidence>
<dbReference type="InterPro" id="IPR036661">
    <property type="entry name" value="Luciferase-like_sf"/>
</dbReference>
<reference evidence="3" key="1">
    <citation type="submission" date="2019-03" db="EMBL/GenBank/DDBJ databases">
        <title>Lake Tanganyika Metagenome-Assembled Genomes (MAGs).</title>
        <authorList>
            <person name="Tran P."/>
        </authorList>
    </citation>
    <scope>NUCLEOTIDE SEQUENCE</scope>
    <source>
        <strain evidence="3">K_DeepCast_65m_m2_066</strain>
    </source>
</reference>
<evidence type="ECO:0000313" key="3">
    <source>
        <dbReference type="EMBL" id="MBM3222428.1"/>
    </source>
</evidence>
<dbReference type="Pfam" id="PF00296">
    <property type="entry name" value="Bac_luciferase"/>
    <property type="match status" value="1"/>
</dbReference>
<dbReference type="CDD" id="cd00347">
    <property type="entry name" value="Flavin_utilizing_monoxygenases"/>
    <property type="match status" value="1"/>
</dbReference>
<dbReference type="GO" id="GO:0016705">
    <property type="term" value="F:oxidoreductase activity, acting on paired donors, with incorporation or reduction of molecular oxygen"/>
    <property type="evidence" value="ECO:0007669"/>
    <property type="project" value="InterPro"/>
</dbReference>
<protein>
    <submittedName>
        <fullName evidence="3">LLM class flavin-dependent oxidoreductase</fullName>
    </submittedName>
</protein>
<dbReference type="AlphaFoldDB" id="A0A937VXL9"/>